<dbReference type="EMBL" id="JARNBH010000012">
    <property type="protein sequence ID" value="MEC0274211.1"/>
    <property type="molecule type" value="Genomic_DNA"/>
</dbReference>
<proteinExistence type="predicted"/>
<dbReference type="Proteomes" id="UP001307168">
    <property type="component" value="Unassembled WGS sequence"/>
</dbReference>
<protein>
    <submittedName>
        <fullName evidence="2">Uncharacterized protein</fullName>
    </submittedName>
</protein>
<name>A0AAW9NBB2_9BACI</name>
<dbReference type="AlphaFoldDB" id="A0AAW9NBB2"/>
<gene>
    <name evidence="2" type="ORF">P4706_14245</name>
</gene>
<feature type="compositionally biased region" description="Basic and acidic residues" evidence="1">
    <location>
        <begin position="7"/>
        <end position="20"/>
    </location>
</feature>
<feature type="region of interest" description="Disordered" evidence="1">
    <location>
        <begin position="1"/>
        <end position="24"/>
    </location>
</feature>
<sequence length="41" mass="4636">MIIGGPIEERSKKEAEKEKNNALQTRGKEFNLTSNKQGFTI</sequence>
<accession>A0AAW9NBB2</accession>
<organism evidence="2 3">
    <name type="scientific">Peribacillus castrilensis</name>
    <dbReference type="NCBI Taxonomy" id="2897690"/>
    <lineage>
        <taxon>Bacteria</taxon>
        <taxon>Bacillati</taxon>
        <taxon>Bacillota</taxon>
        <taxon>Bacilli</taxon>
        <taxon>Bacillales</taxon>
        <taxon>Bacillaceae</taxon>
        <taxon>Peribacillus</taxon>
    </lineage>
</organism>
<evidence type="ECO:0000313" key="2">
    <source>
        <dbReference type="EMBL" id="MEC0274211.1"/>
    </source>
</evidence>
<comment type="caution">
    <text evidence="2">The sequence shown here is derived from an EMBL/GenBank/DDBJ whole genome shotgun (WGS) entry which is preliminary data.</text>
</comment>
<evidence type="ECO:0000256" key="1">
    <source>
        <dbReference type="SAM" id="MobiDB-lite"/>
    </source>
</evidence>
<keyword evidence="3" id="KW-1185">Reference proteome</keyword>
<dbReference type="RefSeq" id="WP_264896763.1">
    <property type="nucleotide sequence ID" value="NZ_JARNBH010000012.1"/>
</dbReference>
<reference evidence="2 3" key="1">
    <citation type="submission" date="2023-03" db="EMBL/GenBank/DDBJ databases">
        <title>Bacillus Genome Sequencing.</title>
        <authorList>
            <person name="Dunlap C."/>
        </authorList>
    </citation>
    <scope>NUCLEOTIDE SEQUENCE [LARGE SCALE GENOMIC DNA]</scope>
    <source>
        <strain evidence="2 3">B-41290</strain>
    </source>
</reference>
<evidence type="ECO:0000313" key="3">
    <source>
        <dbReference type="Proteomes" id="UP001307168"/>
    </source>
</evidence>